<name>A0ABR3WY24_9EURO</name>
<reference evidence="5 6" key="1">
    <citation type="journal article" date="2024" name="IMA Fungus">
        <title>IMA Genome - F19 : A genome assembly and annotation guide to empower mycologists, including annotated draft genome sequences of Ceratocystis pirilliformis, Diaporthe australafricana, Fusarium ophioides, Paecilomyces lecythidis, and Sporothrix stenoceras.</title>
        <authorList>
            <person name="Aylward J."/>
            <person name="Wilson A.M."/>
            <person name="Visagie C.M."/>
            <person name="Spraker J."/>
            <person name="Barnes I."/>
            <person name="Buitendag C."/>
            <person name="Ceriani C."/>
            <person name="Del Mar Angel L."/>
            <person name="du Plessis D."/>
            <person name="Fuchs T."/>
            <person name="Gasser K."/>
            <person name="Kramer D."/>
            <person name="Li W."/>
            <person name="Munsamy K."/>
            <person name="Piso A."/>
            <person name="Price J.L."/>
            <person name="Sonnekus B."/>
            <person name="Thomas C."/>
            <person name="van der Nest A."/>
            <person name="van Dijk A."/>
            <person name="van Heerden A."/>
            <person name="van Vuuren N."/>
            <person name="Yilmaz N."/>
            <person name="Duong T.A."/>
            <person name="van der Merwe N.A."/>
            <person name="Wingfield M.J."/>
            <person name="Wingfield B.D."/>
        </authorList>
    </citation>
    <scope>NUCLEOTIDE SEQUENCE [LARGE SCALE GENOMIC DNA]</scope>
    <source>
        <strain evidence="5 6">CMW 18167</strain>
    </source>
</reference>
<keyword evidence="2" id="KW-0576">Peroxisome</keyword>
<evidence type="ECO:0000313" key="6">
    <source>
        <dbReference type="Proteomes" id="UP001583193"/>
    </source>
</evidence>
<dbReference type="InterPro" id="IPR008733">
    <property type="entry name" value="PEX11"/>
</dbReference>
<evidence type="ECO:0000256" key="3">
    <source>
        <dbReference type="ARBA" id="ARBA00046271"/>
    </source>
</evidence>
<accession>A0ABR3WY24</accession>
<feature type="compositionally biased region" description="Polar residues" evidence="4">
    <location>
        <begin position="1"/>
        <end position="15"/>
    </location>
</feature>
<evidence type="ECO:0000256" key="4">
    <source>
        <dbReference type="SAM" id="MobiDB-lite"/>
    </source>
</evidence>
<protein>
    <submittedName>
        <fullName evidence="5">Uncharacterized protein</fullName>
    </submittedName>
</protein>
<dbReference type="EMBL" id="JAVDPF010000039">
    <property type="protein sequence ID" value="KAL1868387.1"/>
    <property type="molecule type" value="Genomic_DNA"/>
</dbReference>
<comment type="caution">
    <text evidence="5">The sequence shown here is derived from an EMBL/GenBank/DDBJ whole genome shotgun (WGS) entry which is preliminary data.</text>
</comment>
<evidence type="ECO:0000256" key="2">
    <source>
        <dbReference type="ARBA" id="ARBA00023140"/>
    </source>
</evidence>
<comment type="subcellular location">
    <subcellularLocation>
        <location evidence="3">Peroxisome membrane</location>
    </subcellularLocation>
</comment>
<evidence type="ECO:0000313" key="5">
    <source>
        <dbReference type="EMBL" id="KAL1868387.1"/>
    </source>
</evidence>
<evidence type="ECO:0000256" key="1">
    <source>
        <dbReference type="ARBA" id="ARBA00023136"/>
    </source>
</evidence>
<keyword evidence="6" id="KW-1185">Reference proteome</keyword>
<sequence>MAVSTDTVSKQSKQGQRPGRKEKTTNPPQLALPSSAGIVKQFTNFTNNGAGLEKTLRLVQALSQVGAEVLVDIDEGLAKRCVIAKGQITLSRRYFRFFKFLECFERVFTLLSTRRVDPNGSGSIRTALELAKWTCLGIYLAMEDLTIVSKTFVPSPSPPGCDGSLFDQLEQLDAGGGAQVLVLRALPVPSRITLDVAYRRPRKLYIQILFRGETDNHRRVRLADPRINGGLDLSKSISGSDEYGAEHSAGGAGYLGAGTGLDAAF</sequence>
<keyword evidence="1" id="KW-0472">Membrane</keyword>
<dbReference type="Pfam" id="PF05648">
    <property type="entry name" value="PEX11"/>
    <property type="match status" value="1"/>
</dbReference>
<feature type="region of interest" description="Disordered" evidence="4">
    <location>
        <begin position="1"/>
        <end position="30"/>
    </location>
</feature>
<gene>
    <name evidence="5" type="ORF">Plec18167_008313</name>
</gene>
<organism evidence="5 6">
    <name type="scientific">Paecilomyces lecythidis</name>
    <dbReference type="NCBI Taxonomy" id="3004212"/>
    <lineage>
        <taxon>Eukaryota</taxon>
        <taxon>Fungi</taxon>
        <taxon>Dikarya</taxon>
        <taxon>Ascomycota</taxon>
        <taxon>Pezizomycotina</taxon>
        <taxon>Eurotiomycetes</taxon>
        <taxon>Eurotiomycetidae</taxon>
        <taxon>Eurotiales</taxon>
        <taxon>Thermoascaceae</taxon>
        <taxon>Paecilomyces</taxon>
    </lineage>
</organism>
<proteinExistence type="predicted"/>
<dbReference type="Proteomes" id="UP001583193">
    <property type="component" value="Unassembled WGS sequence"/>
</dbReference>